<evidence type="ECO:0000256" key="17">
    <source>
        <dbReference type="ARBA" id="ARBA00047899"/>
    </source>
</evidence>
<evidence type="ECO:0000256" key="1">
    <source>
        <dbReference type="ARBA" id="ARBA00004479"/>
    </source>
</evidence>
<dbReference type="GO" id="GO:0005524">
    <property type="term" value="F:ATP binding"/>
    <property type="evidence" value="ECO:0007669"/>
    <property type="project" value="UniProtKB-UniRule"/>
</dbReference>
<evidence type="ECO:0000256" key="12">
    <source>
        <dbReference type="ARBA" id="ARBA00022840"/>
    </source>
</evidence>
<dbReference type="InterPro" id="IPR017441">
    <property type="entry name" value="Protein_kinase_ATP_BS"/>
</dbReference>
<keyword evidence="4" id="KW-0723">Serine/threonine-protein kinase</keyword>
<evidence type="ECO:0000256" key="16">
    <source>
        <dbReference type="ARBA" id="ARBA00023180"/>
    </source>
</evidence>
<evidence type="ECO:0000313" key="23">
    <source>
        <dbReference type="Proteomes" id="UP001567538"/>
    </source>
</evidence>
<feature type="domain" description="Protein kinase" evidence="21">
    <location>
        <begin position="386"/>
        <end position="666"/>
    </location>
</feature>
<dbReference type="GO" id="GO:0004674">
    <property type="term" value="F:protein serine/threonine kinase activity"/>
    <property type="evidence" value="ECO:0007669"/>
    <property type="project" value="UniProtKB-KW"/>
</dbReference>
<keyword evidence="8" id="KW-0732">Signal</keyword>
<dbReference type="EMBL" id="JBEAFC010000011">
    <property type="protein sequence ID" value="KAL1535381.1"/>
    <property type="molecule type" value="Genomic_DNA"/>
</dbReference>
<dbReference type="PROSITE" id="PS50011">
    <property type="entry name" value="PROTEIN_KINASE_DOM"/>
    <property type="match status" value="2"/>
</dbReference>
<dbReference type="EC" id="2.7.11.1" evidence="3"/>
<evidence type="ECO:0000256" key="18">
    <source>
        <dbReference type="ARBA" id="ARBA00048679"/>
    </source>
</evidence>
<protein>
    <recommendedName>
        <fullName evidence="3">non-specific serine/threonine protein kinase</fullName>
        <ecNumber evidence="3">2.7.11.1</ecNumber>
    </recommendedName>
</protein>
<feature type="region of interest" description="Disordered" evidence="20">
    <location>
        <begin position="661"/>
        <end position="704"/>
    </location>
</feature>
<comment type="catalytic activity">
    <reaction evidence="18">
        <text>L-seryl-[protein] + ATP = O-phospho-L-seryl-[protein] + ADP + H(+)</text>
        <dbReference type="Rhea" id="RHEA:17989"/>
        <dbReference type="Rhea" id="RHEA-COMP:9863"/>
        <dbReference type="Rhea" id="RHEA-COMP:11604"/>
        <dbReference type="ChEBI" id="CHEBI:15378"/>
        <dbReference type="ChEBI" id="CHEBI:29999"/>
        <dbReference type="ChEBI" id="CHEBI:30616"/>
        <dbReference type="ChEBI" id="CHEBI:83421"/>
        <dbReference type="ChEBI" id="CHEBI:456216"/>
        <dbReference type="EC" id="2.7.11.1"/>
    </reaction>
</comment>
<keyword evidence="23" id="KW-1185">Reference proteome</keyword>
<dbReference type="InterPro" id="IPR051824">
    <property type="entry name" value="LRR_Rcpt-Like_S/T_Kinase"/>
</dbReference>
<name>A0ABD1FU60_SALDI</name>
<organism evidence="22 23">
    <name type="scientific">Salvia divinorum</name>
    <name type="common">Maria pastora</name>
    <name type="synonym">Diviner's sage</name>
    <dbReference type="NCBI Taxonomy" id="28513"/>
    <lineage>
        <taxon>Eukaryota</taxon>
        <taxon>Viridiplantae</taxon>
        <taxon>Streptophyta</taxon>
        <taxon>Embryophyta</taxon>
        <taxon>Tracheophyta</taxon>
        <taxon>Spermatophyta</taxon>
        <taxon>Magnoliopsida</taxon>
        <taxon>eudicotyledons</taxon>
        <taxon>Gunneridae</taxon>
        <taxon>Pentapetalae</taxon>
        <taxon>asterids</taxon>
        <taxon>lamiids</taxon>
        <taxon>Lamiales</taxon>
        <taxon>Lamiaceae</taxon>
        <taxon>Nepetoideae</taxon>
        <taxon>Mentheae</taxon>
        <taxon>Salviinae</taxon>
        <taxon>Salvia</taxon>
        <taxon>Salvia subgen. Calosphace</taxon>
    </lineage>
</organism>
<dbReference type="AlphaFoldDB" id="A0ABD1FU60"/>
<dbReference type="Gene3D" id="3.30.200.20">
    <property type="entry name" value="Phosphorylase Kinase, domain 1"/>
    <property type="match status" value="2"/>
</dbReference>
<keyword evidence="5" id="KW-0433">Leucine-rich repeat</keyword>
<keyword evidence="16" id="KW-0325">Glycoprotein</keyword>
<feature type="binding site" evidence="19">
    <location>
        <position position="161"/>
    </location>
    <ligand>
        <name>ATP</name>
        <dbReference type="ChEBI" id="CHEBI:30616"/>
    </ligand>
</feature>
<dbReference type="FunFam" id="3.30.200.20:FF:000015">
    <property type="entry name" value="Somatic embryogenesis receptor kinase 1"/>
    <property type="match status" value="1"/>
</dbReference>
<dbReference type="Proteomes" id="UP001567538">
    <property type="component" value="Unassembled WGS sequence"/>
</dbReference>
<keyword evidence="11 22" id="KW-0418">Kinase</keyword>
<dbReference type="GO" id="GO:0016020">
    <property type="term" value="C:membrane"/>
    <property type="evidence" value="ECO:0007669"/>
    <property type="project" value="UniProtKB-SubCell"/>
</dbReference>
<dbReference type="PROSITE" id="PS00107">
    <property type="entry name" value="PROTEIN_KINASE_ATP"/>
    <property type="match status" value="1"/>
</dbReference>
<dbReference type="SUPFAM" id="SSF56112">
    <property type="entry name" value="Protein kinase-like (PK-like)"/>
    <property type="match status" value="2"/>
</dbReference>
<evidence type="ECO:0000256" key="5">
    <source>
        <dbReference type="ARBA" id="ARBA00022614"/>
    </source>
</evidence>
<evidence type="ECO:0000256" key="14">
    <source>
        <dbReference type="ARBA" id="ARBA00023136"/>
    </source>
</evidence>
<keyword evidence="9" id="KW-0677">Repeat</keyword>
<dbReference type="PANTHER" id="PTHR48006:SF102">
    <property type="entry name" value="LEUCINE-RICH REPEAT-CONTAINING PROTEIN DDB_G0281931-RELATED"/>
    <property type="match status" value="1"/>
</dbReference>
<proteinExistence type="inferred from homology"/>
<keyword evidence="10 19" id="KW-0547">Nucleotide-binding</keyword>
<evidence type="ECO:0000259" key="21">
    <source>
        <dbReference type="PROSITE" id="PS50011"/>
    </source>
</evidence>
<evidence type="ECO:0000256" key="2">
    <source>
        <dbReference type="ARBA" id="ARBA00008684"/>
    </source>
</evidence>
<dbReference type="PROSITE" id="PS00108">
    <property type="entry name" value="PROTEIN_KINASE_ST"/>
    <property type="match status" value="1"/>
</dbReference>
<gene>
    <name evidence="22" type="primary">SERK5</name>
    <name evidence="22" type="ORF">AAHA92_28161</name>
</gene>
<keyword evidence="14" id="KW-0472">Membrane</keyword>
<dbReference type="Pfam" id="PF00069">
    <property type="entry name" value="Pkinase"/>
    <property type="match status" value="1"/>
</dbReference>
<evidence type="ECO:0000256" key="15">
    <source>
        <dbReference type="ARBA" id="ARBA00023170"/>
    </source>
</evidence>
<dbReference type="FunFam" id="1.10.510.10:FF:000016">
    <property type="entry name" value="Somatic embryogenesis receptor-like kinase 1"/>
    <property type="match status" value="1"/>
</dbReference>
<keyword evidence="13" id="KW-1133">Transmembrane helix</keyword>
<sequence length="704" mass="79301">MLSSSRDNWERLVAAVVKREEIWQLCHQDSFTTISSNSQRPSNSSEEIISIWRNSLKSNSVSPQHQAQLASDSGIEARKNASGPFTRRLFSALPWRRKPKDYALGQNLVGISEDHFGLQSFSLHELLAATDNFSQKNVLGRGGFSTVYKGRLADGSLVAVKRLLQQVIGIELEITSIAAHCNVLRARGFCITEKEQMLVYPYMANGSVASCLRESAESQPPLNWQVRKCVALGAAKGLAYLHYECPRKVLHRDVKAANILLDENFEAVVAEKSYDLARGANDSDVVLLNMVKGSYKEGKWKTVIDAGLKRYLVDGEVEELLQIALICTHTDPELRPTMLEAVMMLEIGHGLSERWEECKKDFTDENFEAGHLRRFTIHEVMAATEYFSNKIISKDGFNMIYTGCLDGSPVAVKRYNSQSLEYWFKKELDIGRICLHPNLVHVIGFCHTPEERLLVFRLMVNGSVESWLRGRDESRPPLTWRKRKNIALGAARGLAYLHNKCKRKIIHRDVKASTVYLDDNFEPVVADFKLAKFMDCNRTHITTTVAGTKGHIAPEYLASGKCSDKSDVFGYGAFLLELITGQRTIDLLDIADDEDMMCADWVKRNYEDRRWKTMVDKDGGDDSMEAVVKQLVNIAVLCTQYNPDKRPRMLDAVRMLEAGGGSAEWSEEEVRKEEDPLNNYPNSEWIGGNDISSSGLNELLSGPR</sequence>
<dbReference type="PANTHER" id="PTHR48006">
    <property type="entry name" value="LEUCINE-RICH REPEAT-CONTAINING PROTEIN DDB_G0281931-RELATED"/>
    <property type="match status" value="1"/>
</dbReference>
<evidence type="ECO:0000256" key="4">
    <source>
        <dbReference type="ARBA" id="ARBA00022527"/>
    </source>
</evidence>
<dbReference type="InterPro" id="IPR008271">
    <property type="entry name" value="Ser/Thr_kinase_AS"/>
</dbReference>
<comment type="similarity">
    <text evidence="2">Belongs to the protein kinase superfamily. Ser/Thr protein kinase family.</text>
</comment>
<accession>A0ABD1FU60</accession>
<comment type="subcellular location">
    <subcellularLocation>
        <location evidence="1">Membrane</location>
        <topology evidence="1">Single-pass type I membrane protein</topology>
    </subcellularLocation>
</comment>
<evidence type="ECO:0000256" key="13">
    <source>
        <dbReference type="ARBA" id="ARBA00022989"/>
    </source>
</evidence>
<reference evidence="22 23" key="1">
    <citation type="submission" date="2024-06" db="EMBL/GenBank/DDBJ databases">
        <title>A chromosome level genome sequence of Diviner's sage (Salvia divinorum).</title>
        <authorList>
            <person name="Ford S.A."/>
            <person name="Ro D.-K."/>
            <person name="Ness R.W."/>
            <person name="Phillips M.A."/>
        </authorList>
    </citation>
    <scope>NUCLEOTIDE SEQUENCE [LARGE SCALE GENOMIC DNA]</scope>
    <source>
        <strain evidence="22">SAF-2024a</strain>
        <tissue evidence="22">Leaf</tissue>
    </source>
</reference>
<evidence type="ECO:0000256" key="11">
    <source>
        <dbReference type="ARBA" id="ARBA00022777"/>
    </source>
</evidence>
<dbReference type="InterPro" id="IPR001245">
    <property type="entry name" value="Ser-Thr/Tyr_kinase_cat_dom"/>
</dbReference>
<keyword evidence="15" id="KW-0675">Receptor</keyword>
<dbReference type="InterPro" id="IPR000719">
    <property type="entry name" value="Prot_kinase_dom"/>
</dbReference>
<evidence type="ECO:0000313" key="22">
    <source>
        <dbReference type="EMBL" id="KAL1535381.1"/>
    </source>
</evidence>
<keyword evidence="6 22" id="KW-0808">Transferase</keyword>
<evidence type="ECO:0000256" key="6">
    <source>
        <dbReference type="ARBA" id="ARBA00022679"/>
    </source>
</evidence>
<evidence type="ECO:0000256" key="10">
    <source>
        <dbReference type="ARBA" id="ARBA00022741"/>
    </source>
</evidence>
<evidence type="ECO:0000256" key="7">
    <source>
        <dbReference type="ARBA" id="ARBA00022692"/>
    </source>
</evidence>
<comment type="catalytic activity">
    <reaction evidence="17">
        <text>L-threonyl-[protein] + ATP = O-phospho-L-threonyl-[protein] + ADP + H(+)</text>
        <dbReference type="Rhea" id="RHEA:46608"/>
        <dbReference type="Rhea" id="RHEA-COMP:11060"/>
        <dbReference type="Rhea" id="RHEA-COMP:11605"/>
        <dbReference type="ChEBI" id="CHEBI:15378"/>
        <dbReference type="ChEBI" id="CHEBI:30013"/>
        <dbReference type="ChEBI" id="CHEBI:30616"/>
        <dbReference type="ChEBI" id="CHEBI:61977"/>
        <dbReference type="ChEBI" id="CHEBI:456216"/>
        <dbReference type="EC" id="2.7.11.1"/>
    </reaction>
</comment>
<dbReference type="SMART" id="SM00220">
    <property type="entry name" value="S_TKc"/>
    <property type="match status" value="1"/>
</dbReference>
<feature type="domain" description="Protein kinase" evidence="21">
    <location>
        <begin position="133"/>
        <end position="387"/>
    </location>
</feature>
<evidence type="ECO:0000256" key="20">
    <source>
        <dbReference type="SAM" id="MobiDB-lite"/>
    </source>
</evidence>
<evidence type="ECO:0000256" key="19">
    <source>
        <dbReference type="PROSITE-ProRule" id="PRU10141"/>
    </source>
</evidence>
<keyword evidence="12 19" id="KW-0067">ATP-binding</keyword>
<dbReference type="Pfam" id="PF07714">
    <property type="entry name" value="PK_Tyr_Ser-Thr"/>
    <property type="match status" value="1"/>
</dbReference>
<evidence type="ECO:0000256" key="8">
    <source>
        <dbReference type="ARBA" id="ARBA00022729"/>
    </source>
</evidence>
<comment type="caution">
    <text evidence="22">The sequence shown here is derived from an EMBL/GenBank/DDBJ whole genome shotgun (WGS) entry which is preliminary data.</text>
</comment>
<evidence type="ECO:0000256" key="3">
    <source>
        <dbReference type="ARBA" id="ARBA00012513"/>
    </source>
</evidence>
<keyword evidence="7" id="KW-0812">Transmembrane</keyword>
<dbReference type="InterPro" id="IPR011009">
    <property type="entry name" value="Kinase-like_dom_sf"/>
</dbReference>
<dbReference type="Gene3D" id="1.10.510.10">
    <property type="entry name" value="Transferase(Phosphotransferase) domain 1"/>
    <property type="match status" value="3"/>
</dbReference>
<evidence type="ECO:0000256" key="9">
    <source>
        <dbReference type="ARBA" id="ARBA00022737"/>
    </source>
</evidence>